<organism evidence="2 3">
    <name type="scientific">Actinocrispum wychmicini</name>
    <dbReference type="NCBI Taxonomy" id="1213861"/>
    <lineage>
        <taxon>Bacteria</taxon>
        <taxon>Bacillati</taxon>
        <taxon>Actinomycetota</taxon>
        <taxon>Actinomycetes</taxon>
        <taxon>Pseudonocardiales</taxon>
        <taxon>Pseudonocardiaceae</taxon>
        <taxon>Actinocrispum</taxon>
    </lineage>
</organism>
<dbReference type="EMBL" id="SLWS01000025">
    <property type="protein sequence ID" value="TCO44217.1"/>
    <property type="molecule type" value="Genomic_DNA"/>
</dbReference>
<dbReference type="Gene3D" id="3.40.50.300">
    <property type="entry name" value="P-loop containing nucleotide triphosphate hydrolases"/>
    <property type="match status" value="1"/>
</dbReference>
<accession>A0A4R2II77</accession>
<dbReference type="InterPro" id="IPR051943">
    <property type="entry name" value="TRAFAC_Dynamin-like_GTPase"/>
</dbReference>
<name>A0A4R2II77_9PSEU</name>
<evidence type="ECO:0000256" key="1">
    <source>
        <dbReference type="SAM" id="Phobius"/>
    </source>
</evidence>
<keyword evidence="1" id="KW-0812">Transmembrane</keyword>
<gene>
    <name evidence="2" type="ORF">EV192_12540</name>
</gene>
<proteinExistence type="predicted"/>
<keyword evidence="1" id="KW-1133">Transmembrane helix</keyword>
<evidence type="ECO:0008006" key="4">
    <source>
        <dbReference type="Google" id="ProtNLM"/>
    </source>
</evidence>
<sequence>MTPAELIDIAVKAANAYERPDLADRLRRGRALAPDLRVALVGEPNQGKTSLAMALAGLPLSVLDDPTAIHDADAVVFVSDASQEYTDSELALLTQVRSACPTVTCVLTKTDLYPSWREVAALDRAHAPDVIPVSVDLRQHAVRLNSVDLFEESGFPALTAFLRGLTGPWLAKRSAAHEVLAVTEELAAGLESSLAAYPDPVAELEQAAVRQRGVRWQQTLNDGIADLIADIEHDLRERLRDVLRVAEAQLDVVDPPKVGEEFAEWLRQRELDCTEATFDWMMGRAEWLAAQVADMFETHALPEIAGRHVVDVKAYQPVAAEKFGLGQKLIVGMRGGYGGTLMIGMLSTVAGVALINPLSVGAGLLLGGKTVHDERKRMLQRRQAEAKTAVRKHIDDVVFQAGKQCRDLLRDVQRTLRNHFAAHAEQTQRALADAMVAAREARTDRDARVRDVRAELDRVGNLARLARLMYSESECEQADPLVSRMALVR</sequence>
<dbReference type="Proteomes" id="UP000295680">
    <property type="component" value="Unassembled WGS sequence"/>
</dbReference>
<protein>
    <recommendedName>
        <fullName evidence="4">Dynamin family protein</fullName>
    </recommendedName>
</protein>
<dbReference type="OrthoDB" id="4746525at2"/>
<evidence type="ECO:0000313" key="3">
    <source>
        <dbReference type="Proteomes" id="UP000295680"/>
    </source>
</evidence>
<dbReference type="SUPFAM" id="SSF52540">
    <property type="entry name" value="P-loop containing nucleoside triphosphate hydrolases"/>
    <property type="match status" value="1"/>
</dbReference>
<feature type="transmembrane region" description="Helical" evidence="1">
    <location>
        <begin position="341"/>
        <end position="368"/>
    </location>
</feature>
<keyword evidence="1" id="KW-0472">Membrane</keyword>
<evidence type="ECO:0000313" key="2">
    <source>
        <dbReference type="EMBL" id="TCO44217.1"/>
    </source>
</evidence>
<keyword evidence="3" id="KW-1185">Reference proteome</keyword>
<dbReference type="InterPro" id="IPR027417">
    <property type="entry name" value="P-loop_NTPase"/>
</dbReference>
<dbReference type="AlphaFoldDB" id="A0A4R2II77"/>
<comment type="caution">
    <text evidence="2">The sequence shown here is derived from an EMBL/GenBank/DDBJ whole genome shotgun (WGS) entry which is preliminary data.</text>
</comment>
<dbReference type="PANTHER" id="PTHR43681">
    <property type="entry name" value="TRANSMEMBRANE GTPASE FZO"/>
    <property type="match status" value="1"/>
</dbReference>
<dbReference type="PANTHER" id="PTHR43681:SF1">
    <property type="entry name" value="SARCALUMENIN"/>
    <property type="match status" value="1"/>
</dbReference>
<reference evidence="2 3" key="1">
    <citation type="submission" date="2019-03" db="EMBL/GenBank/DDBJ databases">
        <title>Genomic Encyclopedia of Type Strains, Phase IV (KMG-IV): sequencing the most valuable type-strain genomes for metagenomic binning, comparative biology and taxonomic classification.</title>
        <authorList>
            <person name="Goeker M."/>
        </authorList>
    </citation>
    <scope>NUCLEOTIDE SEQUENCE [LARGE SCALE GENOMIC DNA]</scope>
    <source>
        <strain evidence="2 3">DSM 45934</strain>
    </source>
</reference>
<dbReference type="RefSeq" id="WP_132126465.1">
    <property type="nucleotide sequence ID" value="NZ_SLWS01000025.1"/>
</dbReference>